<evidence type="ECO:0000259" key="11">
    <source>
        <dbReference type="PROSITE" id="PS50011"/>
    </source>
</evidence>
<evidence type="ECO:0000313" key="13">
    <source>
        <dbReference type="EMBL" id="EPY34126.1"/>
    </source>
</evidence>
<evidence type="ECO:0000313" key="14">
    <source>
        <dbReference type="EMBL" id="EPY34649.1"/>
    </source>
</evidence>
<dbReference type="SMART" id="SM00220">
    <property type="entry name" value="S_TKc"/>
    <property type="match status" value="1"/>
</dbReference>
<dbReference type="EC" id="2.7.11.1" evidence="1"/>
<organism evidence="13 15">
    <name type="scientific">Strigomonas culicis</name>
    <dbReference type="NCBI Taxonomy" id="28005"/>
    <lineage>
        <taxon>Eukaryota</taxon>
        <taxon>Discoba</taxon>
        <taxon>Euglenozoa</taxon>
        <taxon>Kinetoplastea</taxon>
        <taxon>Metakinetoplastina</taxon>
        <taxon>Trypanosomatida</taxon>
        <taxon>Trypanosomatidae</taxon>
        <taxon>Strigomonadinae</taxon>
        <taxon>Strigomonas</taxon>
    </lineage>
</organism>
<dbReference type="EMBL" id="ATMH01005966">
    <property type="protein sequence ID" value="EPY27011.1"/>
    <property type="molecule type" value="Genomic_DNA"/>
</dbReference>
<dbReference type="GO" id="GO:0004674">
    <property type="term" value="F:protein serine/threonine kinase activity"/>
    <property type="evidence" value="ECO:0007669"/>
    <property type="project" value="UniProtKB-KW"/>
</dbReference>
<keyword evidence="5 13" id="KW-0418">Kinase</keyword>
<protein>
    <recommendedName>
        <fullName evidence="1">non-specific serine/threonine protein kinase</fullName>
        <ecNumber evidence="1">2.7.11.1</ecNumber>
    </recommendedName>
</protein>
<evidence type="ECO:0000256" key="7">
    <source>
        <dbReference type="ARBA" id="ARBA00047899"/>
    </source>
</evidence>
<dbReference type="InterPro" id="IPR008271">
    <property type="entry name" value="Ser/Thr_kinase_AS"/>
</dbReference>
<evidence type="ECO:0000313" key="15">
    <source>
        <dbReference type="Proteomes" id="UP000015354"/>
    </source>
</evidence>
<comment type="catalytic activity">
    <reaction evidence="7">
        <text>L-threonyl-[protein] + ATP = O-phospho-L-threonyl-[protein] + ADP + H(+)</text>
        <dbReference type="Rhea" id="RHEA:46608"/>
        <dbReference type="Rhea" id="RHEA-COMP:11060"/>
        <dbReference type="Rhea" id="RHEA-COMP:11605"/>
        <dbReference type="ChEBI" id="CHEBI:15378"/>
        <dbReference type="ChEBI" id="CHEBI:30013"/>
        <dbReference type="ChEBI" id="CHEBI:30616"/>
        <dbReference type="ChEBI" id="CHEBI:61977"/>
        <dbReference type="ChEBI" id="CHEBI:456216"/>
        <dbReference type="EC" id="2.7.11.1"/>
    </reaction>
</comment>
<dbReference type="EMBL" id="ATMH01001453">
    <property type="protein sequence ID" value="EPY34649.1"/>
    <property type="molecule type" value="Genomic_DNA"/>
</dbReference>
<dbReference type="SUPFAM" id="SSF56112">
    <property type="entry name" value="Protein kinase-like (PK-like)"/>
    <property type="match status" value="1"/>
</dbReference>
<reference evidence="13" key="2">
    <citation type="submission" date="2013-03" db="EMBL/GenBank/DDBJ databases">
        <authorList>
            <person name="Motta M.C.M."/>
            <person name="Martins A.C.A."/>
            <person name="Preta C.M.C.C."/>
            <person name="Silva R."/>
            <person name="de Souza S.S."/>
            <person name="Klein C.C."/>
            <person name="de Almeida L.G.P."/>
            <person name="Cunha O.L."/>
            <person name="Colabardini A.C."/>
            <person name="Lima B.A."/>
            <person name="Machado C.R."/>
            <person name="Soares C.M.A."/>
            <person name="de Menezes C.B.A."/>
            <person name="Bartolomeu D.C."/>
            <person name="Grisard E.C."/>
            <person name="Fantinatti-Garboggini F."/>
            <person name="Rodrigues-Luiz G.F."/>
            <person name="Wagner G."/>
            <person name="Goldman G.H."/>
            <person name="Fietto J.L.R."/>
            <person name="Ciapina L.P."/>
            <person name="Brocchi M."/>
            <person name="Elias M.C."/>
            <person name="Goldman M.H.S."/>
            <person name="Sagot M.-F."/>
            <person name="Pereira M."/>
            <person name="Stoco P.H."/>
            <person name="Teixeira S.M.R."/>
            <person name="de Mendonca-Neto R.P."/>
            <person name="Maciel T.E.F."/>
            <person name="Mendes T.A.O."/>
            <person name="Urmenyi T.P."/>
            <person name="Teixeira M.M.G."/>
            <person name="de Camargo E.F.P."/>
            <person name="de Sousa W."/>
            <person name="Schenkman S."/>
            <person name="de Vasconcelos A.T.R."/>
        </authorList>
    </citation>
    <scope>NUCLEOTIDE SEQUENCE</scope>
</reference>
<dbReference type="PANTHER" id="PTHR22967">
    <property type="entry name" value="SERINE/THREONINE PROTEIN KINASE"/>
    <property type="match status" value="1"/>
</dbReference>
<evidence type="ECO:0000256" key="10">
    <source>
        <dbReference type="RuleBase" id="RU000304"/>
    </source>
</evidence>
<dbReference type="Gene3D" id="1.10.510.10">
    <property type="entry name" value="Transferase(Phosphotransferase) domain 1"/>
    <property type="match status" value="1"/>
</dbReference>
<dbReference type="AlphaFoldDB" id="S9W468"/>
<evidence type="ECO:0000313" key="12">
    <source>
        <dbReference type="EMBL" id="EPY27011.1"/>
    </source>
</evidence>
<accession>S9W468</accession>
<dbReference type="PROSITE" id="PS00108">
    <property type="entry name" value="PROTEIN_KINASE_ST"/>
    <property type="match status" value="1"/>
</dbReference>
<dbReference type="GO" id="GO:0005524">
    <property type="term" value="F:ATP binding"/>
    <property type="evidence" value="ECO:0007669"/>
    <property type="project" value="UniProtKB-UniRule"/>
</dbReference>
<dbReference type="EMBL" id="ATMH01001845">
    <property type="protein sequence ID" value="EPY34126.1"/>
    <property type="molecule type" value="Genomic_DNA"/>
</dbReference>
<dbReference type="Proteomes" id="UP000015354">
    <property type="component" value="Unassembled WGS sequence"/>
</dbReference>
<evidence type="ECO:0000256" key="1">
    <source>
        <dbReference type="ARBA" id="ARBA00012513"/>
    </source>
</evidence>
<evidence type="ECO:0000256" key="8">
    <source>
        <dbReference type="ARBA" id="ARBA00048679"/>
    </source>
</evidence>
<reference evidence="13 15" key="1">
    <citation type="journal article" date="2013" name="PLoS ONE">
        <title>Predicting the Proteins of Angomonas deanei, Strigomonas culicis and Their Respective Endosymbionts Reveals New Aspects of the Trypanosomatidae Family.</title>
        <authorList>
            <person name="Motta M.C."/>
            <person name="Martins A.C."/>
            <person name="de Souza S.S."/>
            <person name="Catta-Preta C.M."/>
            <person name="Silva R."/>
            <person name="Klein C.C."/>
            <person name="de Almeida L.G."/>
            <person name="de Lima Cunha O."/>
            <person name="Ciapina L.P."/>
            <person name="Brocchi M."/>
            <person name="Colabardini A.C."/>
            <person name="de Araujo Lima B."/>
            <person name="Machado C.R."/>
            <person name="de Almeida Soares C.M."/>
            <person name="Probst C.M."/>
            <person name="de Menezes C.B."/>
            <person name="Thompson C.E."/>
            <person name="Bartholomeu D.C."/>
            <person name="Gradia D.F."/>
            <person name="Pavoni D.P."/>
            <person name="Grisard E.C."/>
            <person name="Fantinatti-Garboggini F."/>
            <person name="Marchini F.K."/>
            <person name="Rodrigues-Luiz G.F."/>
            <person name="Wagner G."/>
            <person name="Goldman G.H."/>
            <person name="Fietto J.L."/>
            <person name="Elias M.C."/>
            <person name="Goldman M.H."/>
            <person name="Sagot M.F."/>
            <person name="Pereira M."/>
            <person name="Stoco P.H."/>
            <person name="de Mendonca-Neto R.P."/>
            <person name="Teixeira S.M."/>
            <person name="Maciel T.E."/>
            <person name="de Oliveira Mendes T.A."/>
            <person name="Urmenyi T.P."/>
            <person name="de Souza W."/>
            <person name="Schenkman S."/>
            <person name="de Vasconcelos A.T."/>
        </authorList>
    </citation>
    <scope>NUCLEOTIDE SEQUENCE [LARGE SCALE GENOMIC DNA]</scope>
</reference>
<dbReference type="GO" id="GO:0005737">
    <property type="term" value="C:cytoplasm"/>
    <property type="evidence" value="ECO:0007669"/>
    <property type="project" value="TreeGrafter"/>
</dbReference>
<dbReference type="PROSITE" id="PS00107">
    <property type="entry name" value="PROTEIN_KINASE_ATP"/>
    <property type="match status" value="1"/>
</dbReference>
<comment type="catalytic activity">
    <reaction evidence="8">
        <text>L-seryl-[protein] + ATP = O-phospho-L-seryl-[protein] + ADP + H(+)</text>
        <dbReference type="Rhea" id="RHEA:17989"/>
        <dbReference type="Rhea" id="RHEA-COMP:9863"/>
        <dbReference type="Rhea" id="RHEA-COMP:11604"/>
        <dbReference type="ChEBI" id="CHEBI:15378"/>
        <dbReference type="ChEBI" id="CHEBI:29999"/>
        <dbReference type="ChEBI" id="CHEBI:30616"/>
        <dbReference type="ChEBI" id="CHEBI:83421"/>
        <dbReference type="ChEBI" id="CHEBI:456216"/>
        <dbReference type="EC" id="2.7.11.1"/>
    </reaction>
</comment>
<dbReference type="PANTHER" id="PTHR22967:SF57">
    <property type="entry name" value="AUXILIN, ISOFORM A-RELATED"/>
    <property type="match status" value="1"/>
</dbReference>
<evidence type="ECO:0000256" key="5">
    <source>
        <dbReference type="ARBA" id="ARBA00022777"/>
    </source>
</evidence>
<evidence type="ECO:0000256" key="9">
    <source>
        <dbReference type="PROSITE-ProRule" id="PRU10141"/>
    </source>
</evidence>
<dbReference type="Pfam" id="PF00069">
    <property type="entry name" value="Pkinase"/>
    <property type="match status" value="1"/>
</dbReference>
<evidence type="ECO:0000256" key="4">
    <source>
        <dbReference type="ARBA" id="ARBA00022741"/>
    </source>
</evidence>
<evidence type="ECO:0000256" key="6">
    <source>
        <dbReference type="ARBA" id="ARBA00022840"/>
    </source>
</evidence>
<comment type="similarity">
    <text evidence="10">Belongs to the protein kinase superfamily.</text>
</comment>
<keyword evidence="2 10" id="KW-0723">Serine/threonine-protein kinase</keyword>
<gene>
    <name evidence="14" type="ORF">STCU_01453</name>
    <name evidence="13" type="ORF">STCU_01845</name>
    <name evidence="12" type="ORF">STCU_05966</name>
</gene>
<keyword evidence="6 9" id="KW-0067">ATP-binding</keyword>
<comment type="caution">
    <text evidence="13">The sequence shown here is derived from an EMBL/GenBank/DDBJ whole genome shotgun (WGS) entry which is preliminary data.</text>
</comment>
<evidence type="ECO:0000256" key="2">
    <source>
        <dbReference type="ARBA" id="ARBA00022527"/>
    </source>
</evidence>
<dbReference type="InterPro" id="IPR017441">
    <property type="entry name" value="Protein_kinase_ATP_BS"/>
</dbReference>
<name>S9W468_9TRYP</name>
<dbReference type="InterPro" id="IPR000719">
    <property type="entry name" value="Prot_kinase_dom"/>
</dbReference>
<keyword evidence="15" id="KW-1185">Reference proteome</keyword>
<dbReference type="InterPro" id="IPR011009">
    <property type="entry name" value="Kinase-like_dom_sf"/>
</dbReference>
<dbReference type="PROSITE" id="PS50011">
    <property type="entry name" value="PROTEIN_KINASE_DOM"/>
    <property type="match status" value="1"/>
</dbReference>
<keyword evidence="3" id="KW-0808">Transferase</keyword>
<feature type="binding site" evidence="9">
    <location>
        <position position="68"/>
    </location>
    <ligand>
        <name>ATP</name>
        <dbReference type="ChEBI" id="CHEBI:30616"/>
    </ligand>
</feature>
<evidence type="ECO:0000256" key="3">
    <source>
        <dbReference type="ARBA" id="ARBA00022679"/>
    </source>
</evidence>
<feature type="domain" description="Protein kinase" evidence="11">
    <location>
        <begin position="39"/>
        <end position="317"/>
    </location>
</feature>
<dbReference type="OrthoDB" id="248923at2759"/>
<keyword evidence="4 9" id="KW-0547">Nucleotide-binding</keyword>
<sequence length="337" mass="37936">MGNYLGSCPEPLTQLLRCAGVIGSSGNHPDGITVNGTSYTTIKLIGEGGYAFVYEGFNNVNGQRVALKRYICSGDTQCRDVNEEIDIYRSMSPSASVVTYYDSEVITRRNTSEPEIWITMEYCEGPSLQDYINTRIQLSESFSVKEVYEIIDNVVQAIGHLHSQSPPISHWDIKPDNFLFTHGGILKLCDFGSASRIYYEPKREAHISAAQDELNSKMTLLYRAPESLDLWSKQRIDTKADIWSLGVLIYVLVFCEMPFEANTVEIIDGVPRRFRSEINSCPEPFAPLMAVVMKTMLVKDPQKRADIFTVSEALSQITKLDSLTRPSEGLETQRPRF</sequence>
<proteinExistence type="inferred from homology"/>